<gene>
    <name evidence="1" type="ORF">JMUB3936_0636</name>
</gene>
<dbReference type="AlphaFoldDB" id="A0A510KRN0"/>
<sequence>MDNGTERAFKFNETLRHIPASEELIDRLYNVFKMFFLNIIFLAQINRI</sequence>
<protein>
    <submittedName>
        <fullName evidence="1">Acyltransferase</fullName>
    </submittedName>
</protein>
<dbReference type="GO" id="GO:0016746">
    <property type="term" value="F:acyltransferase activity"/>
    <property type="evidence" value="ECO:0007669"/>
    <property type="project" value="UniProtKB-KW"/>
</dbReference>
<organism evidence="1 2">
    <name type="scientific">Leptotrichia wadei</name>
    <dbReference type="NCBI Taxonomy" id="157687"/>
    <lineage>
        <taxon>Bacteria</taxon>
        <taxon>Fusobacteriati</taxon>
        <taxon>Fusobacteriota</taxon>
        <taxon>Fusobacteriia</taxon>
        <taxon>Fusobacteriales</taxon>
        <taxon>Leptotrichiaceae</taxon>
        <taxon>Leptotrichia</taxon>
    </lineage>
</organism>
<reference evidence="1 2" key="1">
    <citation type="submission" date="2019-07" db="EMBL/GenBank/DDBJ databases">
        <title>Complete Genome Sequence of Leptotrichia wadei Strain JMUB3936.</title>
        <authorList>
            <person name="Watanabe S."/>
            <person name="Cui L."/>
        </authorList>
    </citation>
    <scope>NUCLEOTIDE SEQUENCE [LARGE SCALE GENOMIC DNA]</scope>
    <source>
        <strain evidence="1 2">JMUB3936</strain>
    </source>
</reference>
<evidence type="ECO:0000313" key="1">
    <source>
        <dbReference type="EMBL" id="BBM54352.1"/>
    </source>
</evidence>
<keyword evidence="1" id="KW-0808">Transferase</keyword>
<evidence type="ECO:0000313" key="2">
    <source>
        <dbReference type="Proteomes" id="UP000321944"/>
    </source>
</evidence>
<dbReference type="EMBL" id="AP019841">
    <property type="protein sequence ID" value="BBM54352.1"/>
    <property type="molecule type" value="Genomic_DNA"/>
</dbReference>
<accession>A0A510KRN0</accession>
<dbReference type="Proteomes" id="UP000321944">
    <property type="component" value="Chromosome"/>
</dbReference>
<proteinExistence type="predicted"/>
<name>A0A510KRN0_9FUSO</name>
<keyword evidence="1" id="KW-0012">Acyltransferase</keyword>